<gene>
    <name evidence="1" type="ORF">ASPGLDRAFT_136626</name>
</gene>
<dbReference type="Proteomes" id="UP000184300">
    <property type="component" value="Unassembled WGS sequence"/>
</dbReference>
<reference evidence="2" key="1">
    <citation type="journal article" date="2017" name="Genome Biol.">
        <title>Comparative genomics reveals high biological diversity and specific adaptations in the industrially and medically important fungal genus Aspergillus.</title>
        <authorList>
            <person name="de Vries R.P."/>
            <person name="Riley R."/>
            <person name="Wiebenga A."/>
            <person name="Aguilar-Osorio G."/>
            <person name="Amillis S."/>
            <person name="Uchima C.A."/>
            <person name="Anderluh G."/>
            <person name="Asadollahi M."/>
            <person name="Askin M."/>
            <person name="Barry K."/>
            <person name="Battaglia E."/>
            <person name="Bayram O."/>
            <person name="Benocci T."/>
            <person name="Braus-Stromeyer S.A."/>
            <person name="Caldana C."/>
            <person name="Canovas D."/>
            <person name="Cerqueira G.C."/>
            <person name="Chen F."/>
            <person name="Chen W."/>
            <person name="Choi C."/>
            <person name="Clum A."/>
            <person name="Dos Santos R.A."/>
            <person name="Damasio A.R."/>
            <person name="Diallinas G."/>
            <person name="Emri T."/>
            <person name="Fekete E."/>
            <person name="Flipphi M."/>
            <person name="Freyberg S."/>
            <person name="Gallo A."/>
            <person name="Gournas C."/>
            <person name="Habgood R."/>
            <person name="Hainaut M."/>
            <person name="Harispe M.L."/>
            <person name="Henrissat B."/>
            <person name="Hilden K.S."/>
            <person name="Hope R."/>
            <person name="Hossain A."/>
            <person name="Karabika E."/>
            <person name="Karaffa L."/>
            <person name="Karanyi Z."/>
            <person name="Krasevec N."/>
            <person name="Kuo A."/>
            <person name="Kusch H."/>
            <person name="LaButti K."/>
            <person name="Lagendijk E.L."/>
            <person name="Lapidus A."/>
            <person name="Levasseur A."/>
            <person name="Lindquist E."/>
            <person name="Lipzen A."/>
            <person name="Logrieco A.F."/>
            <person name="MacCabe A."/>
            <person name="Maekelae M.R."/>
            <person name="Malavazi I."/>
            <person name="Melin P."/>
            <person name="Meyer V."/>
            <person name="Mielnichuk N."/>
            <person name="Miskei M."/>
            <person name="Molnar A.P."/>
            <person name="Mule G."/>
            <person name="Ngan C.Y."/>
            <person name="Orejas M."/>
            <person name="Orosz E."/>
            <person name="Ouedraogo J.P."/>
            <person name="Overkamp K.M."/>
            <person name="Park H.-S."/>
            <person name="Perrone G."/>
            <person name="Piumi F."/>
            <person name="Punt P.J."/>
            <person name="Ram A.F."/>
            <person name="Ramon A."/>
            <person name="Rauscher S."/>
            <person name="Record E."/>
            <person name="Riano-Pachon D.M."/>
            <person name="Robert V."/>
            <person name="Roehrig J."/>
            <person name="Ruller R."/>
            <person name="Salamov A."/>
            <person name="Salih N.S."/>
            <person name="Samson R.A."/>
            <person name="Sandor E."/>
            <person name="Sanguinetti M."/>
            <person name="Schuetze T."/>
            <person name="Sepcic K."/>
            <person name="Shelest E."/>
            <person name="Sherlock G."/>
            <person name="Sophianopoulou V."/>
            <person name="Squina F.M."/>
            <person name="Sun H."/>
            <person name="Susca A."/>
            <person name="Todd R.B."/>
            <person name="Tsang A."/>
            <person name="Unkles S.E."/>
            <person name="van de Wiele N."/>
            <person name="van Rossen-Uffink D."/>
            <person name="Oliveira J.V."/>
            <person name="Vesth T.C."/>
            <person name="Visser J."/>
            <person name="Yu J.-H."/>
            <person name="Zhou M."/>
            <person name="Andersen M.R."/>
            <person name="Archer D.B."/>
            <person name="Baker S.E."/>
            <person name="Benoit I."/>
            <person name="Brakhage A.A."/>
            <person name="Braus G.H."/>
            <person name="Fischer R."/>
            <person name="Frisvad J.C."/>
            <person name="Goldman G.H."/>
            <person name="Houbraken J."/>
            <person name="Oakley B."/>
            <person name="Pocsi I."/>
            <person name="Scazzocchio C."/>
            <person name="Seiboth B."/>
            <person name="vanKuyk P.A."/>
            <person name="Wortman J."/>
            <person name="Dyer P.S."/>
            <person name="Grigoriev I.V."/>
        </authorList>
    </citation>
    <scope>NUCLEOTIDE SEQUENCE [LARGE SCALE GENOMIC DNA]</scope>
    <source>
        <strain evidence="2">CBS 516.65</strain>
    </source>
</reference>
<dbReference type="EMBL" id="KV878917">
    <property type="protein sequence ID" value="OJJ79505.1"/>
    <property type="molecule type" value="Genomic_DNA"/>
</dbReference>
<sequence>MLITDTSVNLTSPDDGDNTWVAYQNRLDGNLSFPEEANAIDWSYGPITSTGYFDCDTFDFGVDQSVMGIYLGAITGNLKDGVAISIDLFQAKGDIRYYLKNGEEVWIRLNVSIKFDGHFKGDYKLPLYQQ</sequence>
<dbReference type="OrthoDB" id="3832365at2759"/>
<keyword evidence="2" id="KW-1185">Reference proteome</keyword>
<evidence type="ECO:0000313" key="2">
    <source>
        <dbReference type="Proteomes" id="UP000184300"/>
    </source>
</evidence>
<dbReference type="GeneID" id="34457725"/>
<organism evidence="1 2">
    <name type="scientific">Aspergillus glaucus CBS 516.65</name>
    <dbReference type="NCBI Taxonomy" id="1160497"/>
    <lineage>
        <taxon>Eukaryota</taxon>
        <taxon>Fungi</taxon>
        <taxon>Dikarya</taxon>
        <taxon>Ascomycota</taxon>
        <taxon>Pezizomycotina</taxon>
        <taxon>Eurotiomycetes</taxon>
        <taxon>Eurotiomycetidae</taxon>
        <taxon>Eurotiales</taxon>
        <taxon>Aspergillaceae</taxon>
        <taxon>Aspergillus</taxon>
        <taxon>Aspergillus subgen. Aspergillus</taxon>
    </lineage>
</organism>
<dbReference type="VEuPathDB" id="FungiDB:ASPGLDRAFT_136626"/>
<protein>
    <submittedName>
        <fullName evidence="1">Uncharacterized protein</fullName>
    </submittedName>
</protein>
<dbReference type="RefSeq" id="XP_022396203.1">
    <property type="nucleotide sequence ID" value="XM_022541464.1"/>
</dbReference>
<dbReference type="STRING" id="1160497.A0A1L9V6F8"/>
<name>A0A1L9V6F8_ASPGL</name>
<evidence type="ECO:0000313" key="1">
    <source>
        <dbReference type="EMBL" id="OJJ79505.1"/>
    </source>
</evidence>
<accession>A0A1L9V6F8</accession>
<dbReference type="AlphaFoldDB" id="A0A1L9V6F8"/>
<proteinExistence type="predicted"/>